<dbReference type="EMBL" id="DF820463">
    <property type="protein sequence ID" value="GAK54844.1"/>
    <property type="molecule type" value="Genomic_DNA"/>
</dbReference>
<organism evidence="1">
    <name type="scientific">Vecturithrix granuli</name>
    <dbReference type="NCBI Taxonomy" id="1499967"/>
    <lineage>
        <taxon>Bacteria</taxon>
        <taxon>Candidatus Moduliflexota</taxon>
        <taxon>Candidatus Vecturitrichia</taxon>
        <taxon>Candidatus Vecturitrichales</taxon>
        <taxon>Candidatus Vecturitrichaceae</taxon>
        <taxon>Candidatus Vecturithrix</taxon>
    </lineage>
</organism>
<evidence type="ECO:0000313" key="2">
    <source>
        <dbReference type="Proteomes" id="UP000030661"/>
    </source>
</evidence>
<gene>
    <name evidence="1" type="ORF">U27_01675</name>
</gene>
<evidence type="ECO:0000313" key="1">
    <source>
        <dbReference type="EMBL" id="GAK54844.1"/>
    </source>
</evidence>
<name>A0A0S6W8Y6_VECG1</name>
<dbReference type="HOGENOM" id="CLU_2822360_0_0_0"/>
<accession>A0A0S6W8Y6</accession>
<protein>
    <submittedName>
        <fullName evidence="1">Uncharacterized protein</fullName>
    </submittedName>
</protein>
<proteinExistence type="predicted"/>
<sequence>MAMNGCFYCLCASFSEFPRQSYHYCLWTGFSLAYFFLDVKKCVHYFIRCFTNIGPLNEQVAFIQGG</sequence>
<keyword evidence="2" id="KW-1185">Reference proteome</keyword>
<reference evidence="1" key="1">
    <citation type="journal article" date="2015" name="PeerJ">
        <title>First genomic representation of candidate bacterial phylum KSB3 points to enhanced environmental sensing as a trigger of wastewater bulking.</title>
        <authorList>
            <person name="Sekiguchi Y."/>
            <person name="Ohashi A."/>
            <person name="Parks D.H."/>
            <person name="Yamauchi T."/>
            <person name="Tyson G.W."/>
            <person name="Hugenholtz P."/>
        </authorList>
    </citation>
    <scope>NUCLEOTIDE SEQUENCE [LARGE SCALE GENOMIC DNA]</scope>
</reference>
<dbReference type="AlphaFoldDB" id="A0A0S6W8Y6"/>
<dbReference type="STRING" id="1499967.U27_01675"/>
<dbReference type="Proteomes" id="UP000030661">
    <property type="component" value="Unassembled WGS sequence"/>
</dbReference>